<accession>A0A8C0KMG8</accession>
<organism evidence="5 6">
    <name type="scientific">Canis lupus dingo</name>
    <name type="common">dingo</name>
    <dbReference type="NCBI Taxonomy" id="286419"/>
    <lineage>
        <taxon>Eukaryota</taxon>
        <taxon>Metazoa</taxon>
        <taxon>Chordata</taxon>
        <taxon>Craniata</taxon>
        <taxon>Vertebrata</taxon>
        <taxon>Euteleostomi</taxon>
        <taxon>Mammalia</taxon>
        <taxon>Eutheria</taxon>
        <taxon>Laurasiatheria</taxon>
        <taxon>Carnivora</taxon>
        <taxon>Caniformia</taxon>
        <taxon>Canidae</taxon>
        <taxon>Canis</taxon>
    </lineage>
</organism>
<evidence type="ECO:0000256" key="1">
    <source>
        <dbReference type="ARBA" id="ARBA00009162"/>
    </source>
</evidence>
<dbReference type="AlphaFoldDB" id="A0A8C0KMG8"/>
<feature type="compositionally biased region" description="Basic and acidic residues" evidence="4">
    <location>
        <begin position="1"/>
        <end position="17"/>
    </location>
</feature>
<feature type="region of interest" description="Disordered" evidence="4">
    <location>
        <begin position="1"/>
        <end position="45"/>
    </location>
</feature>
<evidence type="ECO:0000256" key="2">
    <source>
        <dbReference type="ARBA" id="ARBA00014874"/>
    </source>
</evidence>
<evidence type="ECO:0000256" key="4">
    <source>
        <dbReference type="SAM" id="MobiDB-lite"/>
    </source>
</evidence>
<dbReference type="InterPro" id="IPR029391">
    <property type="entry name" value="CSN9_metazoa"/>
</dbReference>
<reference evidence="5" key="2">
    <citation type="submission" date="2025-09" db="UniProtKB">
        <authorList>
            <consortium name="Ensembl"/>
        </authorList>
    </citation>
    <scope>IDENTIFICATION</scope>
</reference>
<evidence type="ECO:0000256" key="3">
    <source>
        <dbReference type="ARBA" id="ARBA00022790"/>
    </source>
</evidence>
<dbReference type="GeneTree" id="ENSGT00980000198875"/>
<reference evidence="5" key="1">
    <citation type="submission" date="2025-08" db="UniProtKB">
        <authorList>
            <consortium name="Ensembl"/>
        </authorList>
    </citation>
    <scope>IDENTIFICATION</scope>
</reference>
<dbReference type="Ensembl" id="ENSCAFT00020021664.1">
    <property type="protein sequence ID" value="ENSCAFP00020018700.1"/>
    <property type="gene ID" value="ENSCAFG00020014862.1"/>
</dbReference>
<comment type="similarity">
    <text evidence="1">Belongs to the CSN9 family.</text>
</comment>
<dbReference type="GO" id="GO:0008180">
    <property type="term" value="C:COP9 signalosome"/>
    <property type="evidence" value="ECO:0007669"/>
    <property type="project" value="UniProtKB-KW"/>
</dbReference>
<dbReference type="PANTHER" id="PTHR28562">
    <property type="entry name" value="COP9 SIGNALOSOME COMPLEX SUBUNIT 9"/>
    <property type="match status" value="1"/>
</dbReference>
<name>A0A8C0KMG8_CANLU</name>
<keyword evidence="3" id="KW-0736">Signalosome</keyword>
<sequence length="93" mass="10390">YLFMRDTERERGRDIGRGRSRLPAGSPTWDSIHGLQDQGRRRAGGELKPAVDEMLPEGGGSTGLLKDLAADEKAVHADFFNDFEDRFDDDDLP</sequence>
<protein>
    <recommendedName>
        <fullName evidence="2">COP9 signalosome complex subunit 9</fullName>
    </recommendedName>
</protein>
<evidence type="ECO:0000313" key="5">
    <source>
        <dbReference type="Ensembl" id="ENSCAFP00020018700.1"/>
    </source>
</evidence>
<dbReference type="Pfam" id="PF15004">
    <property type="entry name" value="MYEOV2"/>
    <property type="match status" value="1"/>
</dbReference>
<evidence type="ECO:0000313" key="6">
    <source>
        <dbReference type="Proteomes" id="UP000694391"/>
    </source>
</evidence>
<dbReference type="Proteomes" id="UP000694391">
    <property type="component" value="Unplaced"/>
</dbReference>
<keyword evidence="6" id="KW-1185">Reference proteome</keyword>
<proteinExistence type="inferred from homology"/>